<dbReference type="Gene3D" id="1.10.150.870">
    <property type="match status" value="1"/>
</dbReference>
<evidence type="ECO:0000256" key="5">
    <source>
        <dbReference type="ARBA" id="ARBA00022705"/>
    </source>
</evidence>
<comment type="catalytic activity">
    <reaction evidence="7">
        <text>DNA(n) + a 2'-deoxyribonucleoside 5'-triphosphate = DNA(n+1) + diphosphate</text>
        <dbReference type="Rhea" id="RHEA:22508"/>
        <dbReference type="Rhea" id="RHEA-COMP:17339"/>
        <dbReference type="Rhea" id="RHEA-COMP:17340"/>
        <dbReference type="ChEBI" id="CHEBI:33019"/>
        <dbReference type="ChEBI" id="CHEBI:61560"/>
        <dbReference type="ChEBI" id="CHEBI:173112"/>
        <dbReference type="EC" id="2.7.7.7"/>
    </reaction>
</comment>
<evidence type="ECO:0000256" key="6">
    <source>
        <dbReference type="ARBA" id="ARBA00022932"/>
    </source>
</evidence>
<gene>
    <name evidence="9" type="ORF">Dthio_PD0290</name>
</gene>
<dbReference type="EMBL" id="ACJN02000004">
    <property type="protein sequence ID" value="EFI32976.1"/>
    <property type="molecule type" value="Genomic_DNA"/>
</dbReference>
<dbReference type="GO" id="GO:0008408">
    <property type="term" value="F:3'-5' exonuclease activity"/>
    <property type="evidence" value="ECO:0007669"/>
    <property type="project" value="InterPro"/>
</dbReference>
<dbReference type="CDD" id="cd12113">
    <property type="entry name" value="PHP_PolIIIA_DnaE3"/>
    <property type="match status" value="1"/>
</dbReference>
<evidence type="ECO:0000313" key="9">
    <source>
        <dbReference type="EMBL" id="EFI32976.1"/>
    </source>
</evidence>
<dbReference type="GO" id="GO:0003887">
    <property type="term" value="F:DNA-directed DNA polymerase activity"/>
    <property type="evidence" value="ECO:0007669"/>
    <property type="project" value="UniProtKB-KW"/>
</dbReference>
<dbReference type="AlphaFoldDB" id="D6SUJ6"/>
<reference evidence="9" key="1">
    <citation type="submission" date="2010-05" db="EMBL/GenBank/DDBJ databases">
        <title>The draft genome of Desulfonatronospira thiodismutans ASO3-1.</title>
        <authorList>
            <consortium name="US DOE Joint Genome Institute (JGI-PGF)"/>
            <person name="Lucas S."/>
            <person name="Copeland A."/>
            <person name="Lapidus A."/>
            <person name="Cheng J.-F."/>
            <person name="Bruce D."/>
            <person name="Goodwin L."/>
            <person name="Pitluck S."/>
            <person name="Chertkov O."/>
            <person name="Brettin T."/>
            <person name="Detter J.C."/>
            <person name="Han C."/>
            <person name="Land M.L."/>
            <person name="Hauser L."/>
            <person name="Kyrpides N."/>
            <person name="Mikhailova N."/>
            <person name="Muyzer G."/>
            <person name="Woyke T."/>
        </authorList>
    </citation>
    <scope>NUCLEOTIDE SEQUENCE [LARGE SCALE GENOMIC DNA]</scope>
    <source>
        <strain evidence="9">ASO3-1</strain>
    </source>
</reference>
<dbReference type="InterPro" id="IPR040982">
    <property type="entry name" value="DNA_pol3_finger"/>
</dbReference>
<dbReference type="InterPro" id="IPR004805">
    <property type="entry name" value="DnaE2/DnaE/PolC"/>
</dbReference>
<dbReference type="GO" id="GO:0006260">
    <property type="term" value="P:DNA replication"/>
    <property type="evidence" value="ECO:0007669"/>
    <property type="project" value="UniProtKB-KW"/>
</dbReference>
<sequence>MSDFTHLHCHTEYSLLDGAIRITDLCARAVDLGMPAAAITDHGNMFGSLNFYLEAKKYGIKPIIGCEVYLAQNHQVKDQLRYHLVLLAMDKEGYHNLVKIVTRGWLDGFYYKPRVDKDILKAHNQGIICLSACLQGEVQHVLRRQGFKQARETALQYADIFPGRFYLEMEANGIPEQMEVNDQLLEMSRETQLPVVATNDCHYLGPDDVQAHDILLCIQTNSKVQDSSRMRFDTDQLYYKSVEEMEKEFSHCPQALENVQEIIKRCNLEIETDTFHFPRYTPSRENTLDEEFISLSREGLQQRFQELPYSVDQKHYRERLEEELEIICSMGFPGYFLIVQDFINWAKSQGIPVGPGRGSAAGSLVAYALRITNLDPIRYNLLFERFLNKERASMPDIDVDFCYDQREKVIRYVAEKYGRDSVAQITTFGTMKARAVVRDVGRALGMKLSLTDKIAKLIPEELKMTIDKAMQQEPDLRKMVDEDEDVARLMDICRRLEGMVRHASTHAAGIVISDRAMQEHLPLYRGKKDEVVTQFDMKRVEKVGLIKFDFLGLKTLTVLKDTLAMASRNGQETPDLDSLPLEDPETFKLLGRGLTDGVFQLESSGMRNVLVDLKPTCFEDIIALLALYRPGPLESGMVTDFIKRKHGLVPVEYPHPELEPVLKETYGVILYQEQVMKIAQVLAGYSLGDGDILRRAMGKKEASVMARQRSKFLQGAKEHGVKQETAEYIFDLVEKFAGYGFNKSHSAAYALISYQTAYLKAHFPSEFMAALITSEVNNTDKVIAHVNACRDMEITVLPPCINSSLNEFSVENNQVRFGLSGIKNVGRSAIEAIIRERKKNGPFENLLDFCERVGSRKAGKRVLEMLIKSGAMDTLGCSRRALLDGMDMVAARAQRSAKNKVKGQLSMLSLLGEETCQVKGLGLDCPENELEEFQEDEKLKLEKEALGFYLSGHPLLPFRRDIQRLKLSTIQECLELRPGTQVELPVIIVGKKEHVSKKGDKMAFCQIEDLTGTAEVTIFGDLYSTCREVVQSEQPLLLKARISSYQGSGGSSGEEDSETPRQVKFTAESISYLSQAIDSGDQPVEIEADLQGVPGDQWIKDLKNLLARYPGRIPVCLNLRLEDHTRCRLMLGPNYCVTPGQEFWSRLEKLGDICRH</sequence>
<dbReference type="NCBIfam" id="NF005298">
    <property type="entry name" value="PRK06826.1"/>
    <property type="match status" value="1"/>
</dbReference>
<dbReference type="Pfam" id="PF07733">
    <property type="entry name" value="DNA_pol3_alpha"/>
    <property type="match status" value="1"/>
</dbReference>
<dbReference type="NCBIfam" id="TIGR00594">
    <property type="entry name" value="polc"/>
    <property type="match status" value="1"/>
</dbReference>
<dbReference type="PANTHER" id="PTHR32294">
    <property type="entry name" value="DNA POLYMERASE III SUBUNIT ALPHA"/>
    <property type="match status" value="1"/>
</dbReference>
<keyword evidence="5" id="KW-0235">DNA replication</keyword>
<dbReference type="InterPro" id="IPR003141">
    <property type="entry name" value="Pol/His_phosphatase_N"/>
</dbReference>
<dbReference type="CDD" id="cd04485">
    <property type="entry name" value="DnaE_OBF"/>
    <property type="match status" value="1"/>
</dbReference>
<evidence type="ECO:0000313" key="10">
    <source>
        <dbReference type="Proteomes" id="UP000005496"/>
    </source>
</evidence>
<dbReference type="OrthoDB" id="9803237at2"/>
<dbReference type="Pfam" id="PF17657">
    <property type="entry name" value="DNA_pol3_finger"/>
    <property type="match status" value="1"/>
</dbReference>
<keyword evidence="10" id="KW-1185">Reference proteome</keyword>
<name>D6SUJ6_9BACT</name>
<dbReference type="NCBIfam" id="NF004226">
    <property type="entry name" value="PRK05673.1"/>
    <property type="match status" value="1"/>
</dbReference>
<accession>D6SUJ6</accession>
<dbReference type="Gene3D" id="1.10.10.1600">
    <property type="entry name" value="Bacterial DNA polymerase III alpha subunit, thumb domain"/>
    <property type="match status" value="1"/>
</dbReference>
<protein>
    <recommendedName>
        <fullName evidence="2">DNA polymerase III subunit alpha</fullName>
        <ecNumber evidence="1">2.7.7.7</ecNumber>
    </recommendedName>
</protein>
<dbReference type="InterPro" id="IPR029460">
    <property type="entry name" value="DNAPol_HHH"/>
</dbReference>
<dbReference type="SMART" id="SM00481">
    <property type="entry name" value="POLIIIAc"/>
    <property type="match status" value="1"/>
</dbReference>
<keyword evidence="3" id="KW-0808">Transferase</keyword>
<keyword evidence="4" id="KW-0548">Nucleotidyltransferase</keyword>
<keyword evidence="6" id="KW-0239">DNA-directed DNA polymerase</keyword>
<dbReference type="InterPro" id="IPR041931">
    <property type="entry name" value="DNA_pol3_alpha_thumb_dom"/>
</dbReference>
<dbReference type="RefSeq" id="WP_008871669.1">
    <property type="nucleotide sequence ID" value="NZ_ACJN02000004.1"/>
</dbReference>
<dbReference type="Pfam" id="PF14579">
    <property type="entry name" value="HHH_6"/>
    <property type="match status" value="1"/>
</dbReference>
<dbReference type="Gene3D" id="3.20.20.140">
    <property type="entry name" value="Metal-dependent hydrolases"/>
    <property type="match status" value="1"/>
</dbReference>
<proteinExistence type="predicted"/>
<dbReference type="Pfam" id="PF02811">
    <property type="entry name" value="PHP"/>
    <property type="match status" value="1"/>
</dbReference>
<comment type="caution">
    <text evidence="9">The sequence shown here is derived from an EMBL/GenBank/DDBJ whole genome shotgun (WGS) entry which is preliminary data.</text>
</comment>
<dbReference type="EC" id="2.7.7.7" evidence="1"/>
<evidence type="ECO:0000256" key="4">
    <source>
        <dbReference type="ARBA" id="ARBA00022695"/>
    </source>
</evidence>
<feature type="domain" description="Polymerase/histidinol phosphatase N-terminal" evidence="8">
    <location>
        <begin position="5"/>
        <end position="72"/>
    </location>
</feature>
<dbReference type="PANTHER" id="PTHR32294:SF0">
    <property type="entry name" value="DNA POLYMERASE III SUBUNIT ALPHA"/>
    <property type="match status" value="1"/>
</dbReference>
<dbReference type="SUPFAM" id="SSF89550">
    <property type="entry name" value="PHP domain-like"/>
    <property type="match status" value="1"/>
</dbReference>
<dbReference type="InterPro" id="IPR011708">
    <property type="entry name" value="DNA_pol3_alpha_NTPase_dom"/>
</dbReference>
<evidence type="ECO:0000256" key="7">
    <source>
        <dbReference type="ARBA" id="ARBA00049244"/>
    </source>
</evidence>
<evidence type="ECO:0000259" key="8">
    <source>
        <dbReference type="SMART" id="SM00481"/>
    </source>
</evidence>
<dbReference type="SUPFAM" id="SSF160975">
    <property type="entry name" value="AF1531-like"/>
    <property type="match status" value="1"/>
</dbReference>
<dbReference type="InterPro" id="IPR016195">
    <property type="entry name" value="Pol/histidinol_Pase-like"/>
</dbReference>
<evidence type="ECO:0000256" key="3">
    <source>
        <dbReference type="ARBA" id="ARBA00022679"/>
    </source>
</evidence>
<organism evidence="9 10">
    <name type="scientific">Desulfonatronospira thiodismutans ASO3-1</name>
    <dbReference type="NCBI Taxonomy" id="555779"/>
    <lineage>
        <taxon>Bacteria</taxon>
        <taxon>Pseudomonadati</taxon>
        <taxon>Thermodesulfobacteriota</taxon>
        <taxon>Desulfovibrionia</taxon>
        <taxon>Desulfovibrionales</taxon>
        <taxon>Desulfonatronovibrionaceae</taxon>
        <taxon>Desulfonatronospira</taxon>
    </lineage>
</organism>
<dbReference type="eggNOG" id="COG0587">
    <property type="taxonomic scope" value="Bacteria"/>
</dbReference>
<evidence type="ECO:0000256" key="1">
    <source>
        <dbReference type="ARBA" id="ARBA00012417"/>
    </source>
</evidence>
<dbReference type="InterPro" id="IPR004013">
    <property type="entry name" value="PHP_dom"/>
</dbReference>
<evidence type="ECO:0000256" key="2">
    <source>
        <dbReference type="ARBA" id="ARBA00019114"/>
    </source>
</evidence>
<dbReference type="Proteomes" id="UP000005496">
    <property type="component" value="Unassembled WGS sequence"/>
</dbReference>